<evidence type="ECO:0000256" key="7">
    <source>
        <dbReference type="ARBA" id="ARBA00022927"/>
    </source>
</evidence>
<dbReference type="PANTHER" id="PTHR46009:SF1">
    <property type="entry name" value="VACUOLAR PROTEIN SORTING-ASSOCIATED PROTEIN VTA1 HOMOLOG"/>
    <property type="match status" value="1"/>
</dbReference>
<proteinExistence type="inferred from homology"/>
<evidence type="ECO:0000256" key="1">
    <source>
        <dbReference type="ARBA" id="ARBA00004481"/>
    </source>
</evidence>
<evidence type="ECO:0000313" key="12">
    <source>
        <dbReference type="EMBL" id="CEP64322.1"/>
    </source>
</evidence>
<feature type="compositionally biased region" description="Basic and acidic residues" evidence="9">
    <location>
        <begin position="194"/>
        <end position="207"/>
    </location>
</feature>
<keyword evidence="13" id="KW-1185">Reference proteome</keyword>
<feature type="domain" description="Vta1/callose synthase N-terminal" evidence="10">
    <location>
        <begin position="6"/>
        <end position="155"/>
    </location>
</feature>
<dbReference type="OrthoDB" id="391137at2759"/>
<evidence type="ECO:0000256" key="8">
    <source>
        <dbReference type="ARBA" id="ARBA00023136"/>
    </source>
</evidence>
<feature type="region of interest" description="Disordered" evidence="9">
    <location>
        <begin position="264"/>
        <end position="309"/>
    </location>
</feature>
<evidence type="ECO:0000256" key="6">
    <source>
        <dbReference type="ARBA" id="ARBA00022753"/>
    </source>
</evidence>
<dbReference type="GO" id="GO:0005771">
    <property type="term" value="C:multivesicular body"/>
    <property type="evidence" value="ECO:0007669"/>
    <property type="project" value="TreeGrafter"/>
</dbReference>
<keyword evidence="7" id="KW-0653">Protein transport</keyword>
<dbReference type="Gene3D" id="1.20.5.420">
    <property type="entry name" value="Immunoglobulin FC, subunit C"/>
    <property type="match status" value="1"/>
</dbReference>
<name>A0A0C7N8T3_9SACH</name>
<dbReference type="AlphaFoldDB" id="A0A0C7N8T3"/>
<dbReference type="Pfam" id="PF04652">
    <property type="entry name" value="Vta1"/>
    <property type="match status" value="1"/>
</dbReference>
<dbReference type="GeneID" id="34687870"/>
<evidence type="ECO:0000259" key="10">
    <source>
        <dbReference type="Pfam" id="PF04652"/>
    </source>
</evidence>
<evidence type="ECO:0000256" key="3">
    <source>
        <dbReference type="ARBA" id="ARBA00007895"/>
    </source>
</evidence>
<evidence type="ECO:0000256" key="4">
    <source>
        <dbReference type="ARBA" id="ARBA00022448"/>
    </source>
</evidence>
<reference evidence="12 13" key="1">
    <citation type="submission" date="2014-12" db="EMBL/GenBank/DDBJ databases">
        <authorList>
            <person name="Neuveglise Cecile"/>
        </authorList>
    </citation>
    <scope>NUCLEOTIDE SEQUENCE [LARGE SCALE GENOMIC DNA]</scope>
    <source>
        <strain evidence="12 13">CBS 12615</strain>
    </source>
</reference>
<dbReference type="GO" id="GO:0010008">
    <property type="term" value="C:endosome membrane"/>
    <property type="evidence" value="ECO:0007669"/>
    <property type="project" value="UniProtKB-SubCell"/>
</dbReference>
<dbReference type="InterPro" id="IPR041212">
    <property type="entry name" value="Vta1_C"/>
</dbReference>
<comment type="similarity">
    <text evidence="3">Belongs to the VTA1 family.</text>
</comment>
<organism evidence="12 13">
    <name type="scientific">Lachancea lanzarotensis</name>
    <dbReference type="NCBI Taxonomy" id="1245769"/>
    <lineage>
        <taxon>Eukaryota</taxon>
        <taxon>Fungi</taxon>
        <taxon>Dikarya</taxon>
        <taxon>Ascomycota</taxon>
        <taxon>Saccharomycotina</taxon>
        <taxon>Saccharomycetes</taxon>
        <taxon>Saccharomycetales</taxon>
        <taxon>Saccharomycetaceae</taxon>
        <taxon>Lachancea</taxon>
    </lineage>
</organism>
<keyword evidence="8" id="KW-0472">Membrane</keyword>
<keyword evidence="6" id="KW-0967">Endosome</keyword>
<dbReference type="EMBL" id="LN736370">
    <property type="protein sequence ID" value="CEP64322.1"/>
    <property type="molecule type" value="Genomic_DNA"/>
</dbReference>
<feature type="region of interest" description="Disordered" evidence="9">
    <location>
        <begin position="184"/>
        <end position="207"/>
    </location>
</feature>
<feature type="domain" description="Vta1 C-terminal" evidence="11">
    <location>
        <begin position="331"/>
        <end position="367"/>
    </location>
</feature>
<comment type="subcellular location">
    <subcellularLocation>
        <location evidence="2">Cytoplasm</location>
    </subcellularLocation>
    <subcellularLocation>
        <location evidence="1">Endosome membrane</location>
        <topology evidence="1">Peripheral membrane protein</topology>
    </subcellularLocation>
</comment>
<dbReference type="InterPro" id="IPR023175">
    <property type="entry name" value="Vta1/CALS_N_sf"/>
</dbReference>
<dbReference type="GO" id="GO:0032511">
    <property type="term" value="P:late endosome to vacuole transport via multivesicular body sorting pathway"/>
    <property type="evidence" value="ECO:0007669"/>
    <property type="project" value="InterPro"/>
</dbReference>
<evidence type="ECO:0000256" key="9">
    <source>
        <dbReference type="SAM" id="MobiDB-lite"/>
    </source>
</evidence>
<protein>
    <submittedName>
        <fullName evidence="12">LALA0S11e01486g1_1</fullName>
    </submittedName>
</protein>
<evidence type="ECO:0000256" key="2">
    <source>
        <dbReference type="ARBA" id="ARBA00004496"/>
    </source>
</evidence>
<sequence>MGIPTSIKRSLRLCGDFEYAMPVIAYYLKLYVVEELLGLPERDEEVIENATKLLNVIEEFKQGPQDEAVQQLLKDQHKAMVYCLNFTLSLYNEQLTKIQTNKFGNDLSRALWCCIDLLTAILVLWGEKEATKDEVAQCQKRIKMCKLFLSRMARGELGVDTGNASSMGASQELSPSQVLQNDAEALDHEDNEDDAMKESENQSLADPEKVESFLASLEQDTDLNEDLFSTADPQLQTSSDNAEKDTTQHNMETDELIRKMRELDAEPASPDDSSEPELQLPQAPTGIDQPPVFLDDDETTSHPEQAVQPTIVSQEPVRFKPNDLKSAWNREDQIAAIQKRARFAISALNYEDLKTAKRELTEALQQLEKLE</sequence>
<dbReference type="Proteomes" id="UP000054304">
    <property type="component" value="Unassembled WGS sequence"/>
</dbReference>
<evidence type="ECO:0000256" key="5">
    <source>
        <dbReference type="ARBA" id="ARBA00022490"/>
    </source>
</evidence>
<dbReference type="InterPro" id="IPR039431">
    <property type="entry name" value="Vta1/CALS_N"/>
</dbReference>
<dbReference type="RefSeq" id="XP_022630530.1">
    <property type="nucleotide sequence ID" value="XM_022775150.1"/>
</dbReference>
<dbReference type="STRING" id="1245769.A0A0C7N8T3"/>
<dbReference type="InterPro" id="IPR044538">
    <property type="entry name" value="Vta1-like"/>
</dbReference>
<keyword evidence="5" id="KW-0963">Cytoplasm</keyword>
<dbReference type="PANTHER" id="PTHR46009">
    <property type="entry name" value="VACUOLAR PROTEIN SORTING-ASSOCIATED PROTEIN VTA1 HOMOLOG"/>
    <property type="match status" value="1"/>
</dbReference>
<dbReference type="Pfam" id="PF18097">
    <property type="entry name" value="Vta1_C"/>
    <property type="match status" value="1"/>
</dbReference>
<accession>A0A0C7N8T3</accession>
<dbReference type="Gene3D" id="1.25.40.270">
    <property type="entry name" value="Vacuolar protein sorting-associated protein vta1"/>
    <property type="match status" value="1"/>
</dbReference>
<evidence type="ECO:0000313" key="13">
    <source>
        <dbReference type="Proteomes" id="UP000054304"/>
    </source>
</evidence>
<dbReference type="GO" id="GO:0015031">
    <property type="term" value="P:protein transport"/>
    <property type="evidence" value="ECO:0007669"/>
    <property type="project" value="UniProtKB-KW"/>
</dbReference>
<keyword evidence="4" id="KW-0813">Transport</keyword>
<gene>
    <name evidence="12" type="ORF">LALA0_S11e01486g</name>
</gene>
<evidence type="ECO:0000259" key="11">
    <source>
        <dbReference type="Pfam" id="PF18097"/>
    </source>
</evidence>
<dbReference type="HOGENOM" id="CLU_063501_0_0_1"/>